<dbReference type="PROSITE" id="PS50850">
    <property type="entry name" value="MFS"/>
    <property type="match status" value="1"/>
</dbReference>
<protein>
    <submittedName>
        <fullName evidence="9">Drug resistance transporter, EmrB/QacA subfamily</fullName>
    </submittedName>
</protein>
<feature type="transmembrane region" description="Helical" evidence="7">
    <location>
        <begin position="413"/>
        <end position="443"/>
    </location>
</feature>
<evidence type="ECO:0000313" key="10">
    <source>
        <dbReference type="Proteomes" id="UP000181951"/>
    </source>
</evidence>
<dbReference type="CDD" id="cd17321">
    <property type="entry name" value="MFS_MMR_MDR_like"/>
    <property type="match status" value="1"/>
</dbReference>
<feature type="transmembrane region" description="Helical" evidence="7">
    <location>
        <begin position="383"/>
        <end position="401"/>
    </location>
</feature>
<feature type="transmembrane region" description="Helical" evidence="7">
    <location>
        <begin position="284"/>
        <end position="314"/>
    </location>
</feature>
<dbReference type="InterPro" id="IPR011701">
    <property type="entry name" value="MFS"/>
</dbReference>
<feature type="transmembrane region" description="Helical" evidence="7">
    <location>
        <begin position="243"/>
        <end position="263"/>
    </location>
</feature>
<keyword evidence="3 7" id="KW-1133">Transmembrane helix</keyword>
<dbReference type="Gene3D" id="1.20.1720.10">
    <property type="entry name" value="Multidrug resistance protein D"/>
    <property type="match status" value="1"/>
</dbReference>
<dbReference type="RefSeq" id="WP_075016839.1">
    <property type="nucleotide sequence ID" value="NZ_FODD01000011.1"/>
</dbReference>
<dbReference type="Proteomes" id="UP000181951">
    <property type="component" value="Unassembled WGS sequence"/>
</dbReference>
<feature type="transmembrane region" description="Helical" evidence="7">
    <location>
        <begin position="455"/>
        <end position="479"/>
    </location>
</feature>
<dbReference type="InterPro" id="IPR036259">
    <property type="entry name" value="MFS_trans_sf"/>
</dbReference>
<dbReference type="PANTHER" id="PTHR42718:SF39">
    <property type="entry name" value="ACTINORHODIN TRANSPORTER-RELATED"/>
    <property type="match status" value="1"/>
</dbReference>
<dbReference type="STRING" id="310780.SAMN05216267_101145"/>
<dbReference type="EMBL" id="FODD01000011">
    <property type="protein sequence ID" value="SEN84009.1"/>
    <property type="molecule type" value="Genomic_DNA"/>
</dbReference>
<feature type="domain" description="Major facilitator superfamily (MFS) profile" evidence="8">
    <location>
        <begin position="27"/>
        <end position="483"/>
    </location>
</feature>
<dbReference type="Gene3D" id="1.20.1250.20">
    <property type="entry name" value="MFS general substrate transporter like domains"/>
    <property type="match status" value="1"/>
</dbReference>
<dbReference type="InterPro" id="IPR020846">
    <property type="entry name" value="MFS_dom"/>
</dbReference>
<feature type="transmembrane region" description="Helical" evidence="7">
    <location>
        <begin position="118"/>
        <end position="139"/>
    </location>
</feature>
<evidence type="ECO:0000256" key="3">
    <source>
        <dbReference type="ARBA" id="ARBA00022989"/>
    </source>
</evidence>
<feature type="transmembrane region" description="Helical" evidence="7">
    <location>
        <begin position="151"/>
        <end position="175"/>
    </location>
</feature>
<comment type="subcellular location">
    <subcellularLocation>
        <location evidence="1">Cell membrane</location>
        <topology evidence="1">Multi-pass membrane protein</topology>
    </subcellularLocation>
</comment>
<evidence type="ECO:0000256" key="5">
    <source>
        <dbReference type="ARBA" id="ARBA00023251"/>
    </source>
</evidence>
<evidence type="ECO:0000259" key="8">
    <source>
        <dbReference type="PROSITE" id="PS50850"/>
    </source>
</evidence>
<feature type="transmembrane region" description="Helical" evidence="7">
    <location>
        <begin position="218"/>
        <end position="237"/>
    </location>
</feature>
<dbReference type="PRINTS" id="PR01036">
    <property type="entry name" value="TCRTETB"/>
</dbReference>
<evidence type="ECO:0000256" key="4">
    <source>
        <dbReference type="ARBA" id="ARBA00023136"/>
    </source>
</evidence>
<dbReference type="PANTHER" id="PTHR42718">
    <property type="entry name" value="MAJOR FACILITATOR SUPERFAMILY MULTIDRUG TRANSPORTER MFSC"/>
    <property type="match status" value="1"/>
</dbReference>
<feature type="transmembrane region" description="Helical" evidence="7">
    <location>
        <begin position="353"/>
        <end position="371"/>
    </location>
</feature>
<feature type="region of interest" description="Disordered" evidence="6">
    <location>
        <begin position="1"/>
        <end position="20"/>
    </location>
</feature>
<evidence type="ECO:0000313" key="9">
    <source>
        <dbReference type="EMBL" id="SEN84009.1"/>
    </source>
</evidence>
<dbReference type="GO" id="GO:0046677">
    <property type="term" value="P:response to antibiotic"/>
    <property type="evidence" value="ECO:0007669"/>
    <property type="project" value="UniProtKB-KW"/>
</dbReference>
<dbReference type="SUPFAM" id="SSF103473">
    <property type="entry name" value="MFS general substrate transporter"/>
    <property type="match status" value="1"/>
</dbReference>
<organism evidence="9 10">
    <name type="scientific">Actinacidiphila rubida</name>
    <dbReference type="NCBI Taxonomy" id="310780"/>
    <lineage>
        <taxon>Bacteria</taxon>
        <taxon>Bacillati</taxon>
        <taxon>Actinomycetota</taxon>
        <taxon>Actinomycetes</taxon>
        <taxon>Kitasatosporales</taxon>
        <taxon>Streptomycetaceae</taxon>
        <taxon>Actinacidiphila</taxon>
    </lineage>
</organism>
<name>A0A1H8JTG9_9ACTN</name>
<keyword evidence="4 7" id="KW-0472">Membrane</keyword>
<proteinExistence type="predicted"/>
<feature type="transmembrane region" description="Helical" evidence="7">
    <location>
        <begin position="26"/>
        <end position="49"/>
    </location>
</feature>
<sequence>MASASTTASPPAAQDRPAPAAGRSGLGLLVLLAATFMTALDVFIVNVAIPALQGDLRAGTAAVQWVVAGFGLAVATGLVTAGRLGDIFGRRRMFSLGLALFTATSAACGFAPTPGTLVAARVLQGLSAALMGPQVLAILQTGYTGRAQARAFGMYGMTMGVGAVFGQLIGGLLIRADLLGLGWRACFLINLPIGLAALALAPRALGESRAPRRPRLDPVGVALSTASVVALVLPLIQGRALGWPVWTWMCLAGSAALGTAFVAHQRRRGAAGGDPVLDTRLFRLRGFSLGALAQLVFWAGQGSFFLVLALYLQAGRGLDALASGTVFLSIGAGYLLTSTAAHTIAARLGSRTVPAGALLMAAGLGLLWAAVQTSGTTGTLWELTPGLFVDGVGMGMVIAPLTHSALGDVPAELVGSASGLVATIQQISGALGIALIGIVFYGAAGDGAGRGYPHALGLGLAFLTALELSLAVLTAVTAARAGRAAR</sequence>
<keyword evidence="2 7" id="KW-0812">Transmembrane</keyword>
<keyword evidence="5" id="KW-0046">Antibiotic resistance</keyword>
<dbReference type="OrthoDB" id="783189at2"/>
<feature type="transmembrane region" description="Helical" evidence="7">
    <location>
        <begin position="320"/>
        <end position="341"/>
    </location>
</feature>
<dbReference type="GO" id="GO:0005886">
    <property type="term" value="C:plasma membrane"/>
    <property type="evidence" value="ECO:0007669"/>
    <property type="project" value="UniProtKB-SubCell"/>
</dbReference>
<dbReference type="Pfam" id="PF07690">
    <property type="entry name" value="MFS_1"/>
    <property type="match status" value="1"/>
</dbReference>
<evidence type="ECO:0000256" key="2">
    <source>
        <dbReference type="ARBA" id="ARBA00022692"/>
    </source>
</evidence>
<evidence type="ECO:0000256" key="1">
    <source>
        <dbReference type="ARBA" id="ARBA00004651"/>
    </source>
</evidence>
<accession>A0A1H8JTG9</accession>
<dbReference type="GO" id="GO:0022857">
    <property type="term" value="F:transmembrane transporter activity"/>
    <property type="evidence" value="ECO:0007669"/>
    <property type="project" value="InterPro"/>
</dbReference>
<feature type="transmembrane region" description="Helical" evidence="7">
    <location>
        <begin position="181"/>
        <end position="206"/>
    </location>
</feature>
<evidence type="ECO:0000256" key="6">
    <source>
        <dbReference type="SAM" id="MobiDB-lite"/>
    </source>
</evidence>
<gene>
    <name evidence="9" type="ORF">SAMN05216267_101145</name>
</gene>
<dbReference type="AlphaFoldDB" id="A0A1H8JTG9"/>
<keyword evidence="10" id="KW-1185">Reference proteome</keyword>
<feature type="transmembrane region" description="Helical" evidence="7">
    <location>
        <begin position="61"/>
        <end position="81"/>
    </location>
</feature>
<evidence type="ECO:0000256" key="7">
    <source>
        <dbReference type="SAM" id="Phobius"/>
    </source>
</evidence>
<feature type="transmembrane region" description="Helical" evidence="7">
    <location>
        <begin position="93"/>
        <end position="112"/>
    </location>
</feature>
<reference evidence="9 10" key="1">
    <citation type="submission" date="2016-10" db="EMBL/GenBank/DDBJ databases">
        <authorList>
            <person name="de Groot N.N."/>
        </authorList>
    </citation>
    <scope>NUCLEOTIDE SEQUENCE [LARGE SCALE GENOMIC DNA]</scope>
    <source>
        <strain evidence="9 10">CGMCC 4.2026</strain>
    </source>
</reference>